<feature type="signal peptide" evidence="2">
    <location>
        <begin position="1"/>
        <end position="24"/>
    </location>
</feature>
<dbReference type="EMBL" id="ALPT02000083">
    <property type="protein sequence ID" value="KGA96059.1"/>
    <property type="molecule type" value="Genomic_DNA"/>
</dbReference>
<dbReference type="eggNOG" id="COG1388">
    <property type="taxonomic scope" value="Bacteria"/>
</dbReference>
<dbReference type="STRING" id="1218173.BALCAV_0218595"/>
<dbReference type="InterPro" id="IPR011438">
    <property type="entry name" value="DUF1541"/>
</dbReference>
<feature type="domain" description="DUF1541" evidence="3">
    <location>
        <begin position="135"/>
        <end position="186"/>
    </location>
</feature>
<protein>
    <recommendedName>
        <fullName evidence="3">DUF1541 domain-containing protein</fullName>
    </recommendedName>
</protein>
<proteinExistence type="predicted"/>
<dbReference type="AlphaFoldDB" id="A0A094WE74"/>
<evidence type="ECO:0000313" key="6">
    <source>
        <dbReference type="Proteomes" id="UP000002754"/>
    </source>
</evidence>
<reference evidence="5 7" key="2">
    <citation type="submission" date="2014-01" db="EMBL/GenBank/DDBJ databases">
        <title>Draft genome sequencing of Bacillus alcalophilus CGMCC 1.3604.</title>
        <authorList>
            <person name="Yang J."/>
            <person name="Diao L."/>
            <person name="Yang S."/>
        </authorList>
    </citation>
    <scope>NUCLEOTIDE SEQUENCE [LARGE SCALE GENOMIC DNA]</scope>
    <source>
        <strain evidence="5 7">CGMCC 1.3604</strain>
    </source>
</reference>
<dbReference type="RefSeq" id="WP_003324222.1">
    <property type="nucleotide sequence ID" value="NZ_ALPT02000083.1"/>
</dbReference>
<reference evidence="4 6" key="1">
    <citation type="journal article" date="2014" name="Genome Announc.">
        <title>Draft Genome Sequence of Bacillus alcalophilus AV1934, a Classic Alkaliphile Isolated from Human Feces in 1934.</title>
        <authorList>
            <person name="Attie O."/>
            <person name="Jayaprakash A."/>
            <person name="Shah H."/>
            <person name="Paulsen I.T."/>
            <person name="Morino M."/>
            <person name="Takahashi Y."/>
            <person name="Narumi I."/>
            <person name="Sachidanandam R."/>
            <person name="Satoh K."/>
            <person name="Ito M."/>
            <person name="Krulwich T.A."/>
        </authorList>
    </citation>
    <scope>NUCLEOTIDE SEQUENCE [LARGE SCALE GENOMIC DNA]</scope>
    <source>
        <strain evidence="4 6">AV1934</strain>
    </source>
</reference>
<dbReference type="Gene3D" id="2.30.30.1210">
    <property type="entry name" value="Domain of unknown function DUF1541"/>
    <property type="match status" value="1"/>
</dbReference>
<accession>A0A094WE74</accession>
<feature type="chain" id="PRO_5038207324" description="DUF1541 domain-containing protein" evidence="2">
    <location>
        <begin position="25"/>
        <end position="194"/>
    </location>
</feature>
<gene>
    <name evidence="5" type="ORF">AJ85_12150</name>
    <name evidence="4" type="ORF">BALCAV_0218595</name>
</gene>
<evidence type="ECO:0000313" key="7">
    <source>
        <dbReference type="Proteomes" id="UP000297014"/>
    </source>
</evidence>
<dbReference type="Proteomes" id="UP000297014">
    <property type="component" value="Unassembled WGS sequence"/>
</dbReference>
<evidence type="ECO:0000259" key="3">
    <source>
        <dbReference type="Pfam" id="PF07563"/>
    </source>
</evidence>
<dbReference type="Proteomes" id="UP000002754">
    <property type="component" value="Unassembled WGS sequence"/>
</dbReference>
<dbReference type="Pfam" id="PF07563">
    <property type="entry name" value="DUF1541"/>
    <property type="match status" value="2"/>
</dbReference>
<sequence>MKHMKKLMSAFVLVIVLTGCGSTTDEVDSNDGVNHNGQNHEGHDSHAGMNHSSSGEVPEGLNEMDEPTYEVGSEALIVDGHMEGMEGAVAQIVGAYDTYAYAISYTPENGGERVENHKWIIHEEIVDAGDEPFAVGEEVQTTAEHMSGMEGALVEIDSVERTTVYMVDFTLTTTGVEEKNHKWVTESELGAIEE</sequence>
<feature type="domain" description="DUF1541" evidence="3">
    <location>
        <begin position="71"/>
        <end position="122"/>
    </location>
</feature>
<name>A0A094WE74_ALKAL</name>
<evidence type="ECO:0000313" key="5">
    <source>
        <dbReference type="EMBL" id="THG92293.1"/>
    </source>
</evidence>
<keyword evidence="6" id="KW-1185">Reference proteome</keyword>
<dbReference type="PROSITE" id="PS51257">
    <property type="entry name" value="PROKAR_LIPOPROTEIN"/>
    <property type="match status" value="1"/>
</dbReference>
<feature type="region of interest" description="Disordered" evidence="1">
    <location>
        <begin position="28"/>
        <end position="64"/>
    </location>
</feature>
<evidence type="ECO:0000256" key="2">
    <source>
        <dbReference type="SAM" id="SignalP"/>
    </source>
</evidence>
<evidence type="ECO:0000313" key="4">
    <source>
        <dbReference type="EMBL" id="KGA96059.1"/>
    </source>
</evidence>
<comment type="caution">
    <text evidence="4">The sequence shown here is derived from an EMBL/GenBank/DDBJ whole genome shotgun (WGS) entry which is preliminary data.</text>
</comment>
<organism evidence="4 6">
    <name type="scientific">Alkalihalobacillus alcalophilus ATCC 27647 = CGMCC 1.3604</name>
    <dbReference type="NCBI Taxonomy" id="1218173"/>
    <lineage>
        <taxon>Bacteria</taxon>
        <taxon>Bacillati</taxon>
        <taxon>Bacillota</taxon>
        <taxon>Bacilli</taxon>
        <taxon>Bacillales</taxon>
        <taxon>Bacillaceae</taxon>
        <taxon>Alkalihalobacillus</taxon>
    </lineage>
</organism>
<evidence type="ECO:0000256" key="1">
    <source>
        <dbReference type="SAM" id="MobiDB-lite"/>
    </source>
</evidence>
<keyword evidence="2" id="KW-0732">Signal</keyword>
<dbReference type="EMBL" id="JALP01000006">
    <property type="protein sequence ID" value="THG92293.1"/>
    <property type="molecule type" value="Genomic_DNA"/>
</dbReference>